<dbReference type="STRING" id="156980.SAMN04489745_1514"/>
<feature type="transmembrane region" description="Helical" evidence="1">
    <location>
        <begin position="60"/>
        <end position="82"/>
    </location>
</feature>
<organism evidence="2 3">
    <name type="scientific">Arthrobacter woluwensis</name>
    <dbReference type="NCBI Taxonomy" id="156980"/>
    <lineage>
        <taxon>Bacteria</taxon>
        <taxon>Bacillati</taxon>
        <taxon>Actinomycetota</taxon>
        <taxon>Actinomycetes</taxon>
        <taxon>Micrococcales</taxon>
        <taxon>Micrococcaceae</taxon>
        <taxon>Arthrobacter</taxon>
    </lineage>
</organism>
<feature type="transmembrane region" description="Helical" evidence="1">
    <location>
        <begin position="129"/>
        <end position="151"/>
    </location>
</feature>
<accession>A0A1H4N1L6</accession>
<sequence>MSTIDPDAASRAKAARIPQAQDLWGPGLTVLVGAFVTAYSITAFVTVLDTENADPEPWQWILRITALTVAAGATIVGLNTWVARSVRNPRLPGFGAAQALACASAAFGTTVVAPAPVWFREPRMIPGTWWLAGIALFLGILSVVSWGARAADRRREDETMRSGRLTTGVVTNQGYDRFHESNRILTSVTYSFDDLNGTRRFVRRPAMITADDPVITGELVDLWFDPARPDHLKTIAVRRRPAERRQTAG</sequence>
<dbReference type="SUPFAM" id="SSF103473">
    <property type="entry name" value="MFS general substrate transporter"/>
    <property type="match status" value="1"/>
</dbReference>
<reference evidence="2 3" key="1">
    <citation type="submission" date="2016-10" db="EMBL/GenBank/DDBJ databases">
        <authorList>
            <person name="de Groot N.N."/>
        </authorList>
    </citation>
    <scope>NUCLEOTIDE SEQUENCE [LARGE SCALE GENOMIC DNA]</scope>
    <source>
        <strain evidence="2 3">DSM 10495</strain>
    </source>
</reference>
<evidence type="ECO:0008006" key="4">
    <source>
        <dbReference type="Google" id="ProtNLM"/>
    </source>
</evidence>
<name>A0A1H4N1L6_9MICC</name>
<evidence type="ECO:0000313" key="2">
    <source>
        <dbReference type="EMBL" id="SEB88768.1"/>
    </source>
</evidence>
<keyword evidence="1" id="KW-0812">Transmembrane</keyword>
<dbReference type="InterPro" id="IPR036259">
    <property type="entry name" value="MFS_trans_sf"/>
</dbReference>
<keyword evidence="1" id="KW-1133">Transmembrane helix</keyword>
<proteinExistence type="predicted"/>
<feature type="transmembrane region" description="Helical" evidence="1">
    <location>
        <begin position="23"/>
        <end position="48"/>
    </location>
</feature>
<feature type="transmembrane region" description="Helical" evidence="1">
    <location>
        <begin position="94"/>
        <end position="117"/>
    </location>
</feature>
<dbReference type="Proteomes" id="UP000182652">
    <property type="component" value="Unassembled WGS sequence"/>
</dbReference>
<dbReference type="AlphaFoldDB" id="A0A1H4N1L6"/>
<gene>
    <name evidence="2" type="ORF">SAMN04489745_1514</name>
</gene>
<protein>
    <recommendedName>
        <fullName evidence="4">DUF3592 domain-containing protein</fullName>
    </recommendedName>
</protein>
<evidence type="ECO:0000256" key="1">
    <source>
        <dbReference type="SAM" id="Phobius"/>
    </source>
</evidence>
<dbReference type="EMBL" id="FNSN01000003">
    <property type="protein sequence ID" value="SEB88768.1"/>
    <property type="molecule type" value="Genomic_DNA"/>
</dbReference>
<evidence type="ECO:0000313" key="3">
    <source>
        <dbReference type="Proteomes" id="UP000182652"/>
    </source>
</evidence>
<keyword evidence="3" id="KW-1185">Reference proteome</keyword>
<dbReference type="RefSeq" id="WP_066211018.1">
    <property type="nucleotide sequence ID" value="NZ_FNSN01000003.1"/>
</dbReference>
<keyword evidence="1" id="KW-0472">Membrane</keyword>